<dbReference type="AlphaFoldDB" id="A0A395W7G9"/>
<comment type="caution">
    <text evidence="1">The sequence shown here is derived from an EMBL/GenBank/DDBJ whole genome shotgun (WGS) entry which is preliminary data.</text>
</comment>
<dbReference type="Proteomes" id="UP000265489">
    <property type="component" value="Unassembled WGS sequence"/>
</dbReference>
<organism evidence="1 2">
    <name type="scientific">Holdemanella biformis</name>
    <dbReference type="NCBI Taxonomy" id="1735"/>
    <lineage>
        <taxon>Bacteria</taxon>
        <taxon>Bacillati</taxon>
        <taxon>Bacillota</taxon>
        <taxon>Erysipelotrichia</taxon>
        <taxon>Erysipelotrichales</taxon>
        <taxon>Erysipelotrichaceae</taxon>
        <taxon>Holdemanella</taxon>
    </lineage>
</organism>
<reference evidence="1 2" key="1">
    <citation type="submission" date="2018-08" db="EMBL/GenBank/DDBJ databases">
        <title>A genome reference for cultivated species of the human gut microbiota.</title>
        <authorList>
            <person name="Zou Y."/>
            <person name="Xue W."/>
            <person name="Luo G."/>
        </authorList>
    </citation>
    <scope>NUCLEOTIDE SEQUENCE [LARGE SCALE GENOMIC DNA]</scope>
    <source>
        <strain evidence="1 2">AF15-20</strain>
    </source>
</reference>
<evidence type="ECO:0000313" key="1">
    <source>
        <dbReference type="EMBL" id="RGU90758.1"/>
    </source>
</evidence>
<sequence>MKDIILNQIILKTGDTIQIQEPLNLPMNQKIMYKIEHEEDKVVVHSNNGNIVIPVENILFATSVPFDDGEADEI</sequence>
<dbReference type="EMBL" id="QRYQ01000015">
    <property type="protein sequence ID" value="RGU90758.1"/>
    <property type="molecule type" value="Genomic_DNA"/>
</dbReference>
<gene>
    <name evidence="1" type="ORF">DWW32_08155</name>
</gene>
<dbReference type="GeneID" id="66579844"/>
<dbReference type="RefSeq" id="WP_118325416.1">
    <property type="nucleotide sequence ID" value="NZ_QRYH01000014.1"/>
</dbReference>
<evidence type="ECO:0000313" key="2">
    <source>
        <dbReference type="Proteomes" id="UP000265489"/>
    </source>
</evidence>
<accession>A0A395W7G9</accession>
<proteinExistence type="predicted"/>
<name>A0A395W7G9_9FIRM</name>
<protein>
    <submittedName>
        <fullName evidence="1">Uncharacterized protein</fullName>
    </submittedName>
</protein>